<comment type="caution">
    <text evidence="1">The sequence shown here is derived from an EMBL/GenBank/DDBJ whole genome shotgun (WGS) entry which is preliminary data.</text>
</comment>
<name>A0A935C9J4_9BACT</name>
<dbReference type="InterPro" id="IPR045944">
    <property type="entry name" value="DUF6364"/>
</dbReference>
<dbReference type="Proteomes" id="UP000611723">
    <property type="component" value="Unassembled WGS sequence"/>
</dbReference>
<evidence type="ECO:0000313" key="2">
    <source>
        <dbReference type="Proteomes" id="UP000611723"/>
    </source>
</evidence>
<sequence>MDAKVTLSFNQEVIEKAKLFAEQNNISLSRLTEFLLRQITTGDYKSLNELPIADWVHAVAEGKAEYHTKPRSRKDLKSDFMSSKK</sequence>
<reference evidence="1" key="1">
    <citation type="submission" date="2021-01" db="EMBL/GenBank/DDBJ databases">
        <title>Marivirga aurantiaca sp. nov., isolated from intertidal surface sediments.</title>
        <authorList>
            <person name="Zhang M."/>
        </authorList>
    </citation>
    <scope>NUCLEOTIDE SEQUENCE</scope>
    <source>
        <strain evidence="1">S37H4</strain>
    </source>
</reference>
<dbReference type="AlphaFoldDB" id="A0A935C9J4"/>
<accession>A0A935C9J4</accession>
<dbReference type="RefSeq" id="WP_201431703.1">
    <property type="nucleotide sequence ID" value="NZ_JAEQBW010000006.1"/>
</dbReference>
<protein>
    <submittedName>
        <fullName evidence="1">Uncharacterized protein</fullName>
    </submittedName>
</protein>
<organism evidence="1 2">
    <name type="scientific">Marivirga aurantiaca</name>
    <dbReference type="NCBI Taxonomy" id="2802615"/>
    <lineage>
        <taxon>Bacteria</taxon>
        <taxon>Pseudomonadati</taxon>
        <taxon>Bacteroidota</taxon>
        <taxon>Cytophagia</taxon>
        <taxon>Cytophagales</taxon>
        <taxon>Marivirgaceae</taxon>
        <taxon>Marivirga</taxon>
    </lineage>
</organism>
<keyword evidence="2" id="KW-1185">Reference proteome</keyword>
<gene>
    <name evidence="1" type="ORF">JKA74_13330</name>
</gene>
<proteinExistence type="predicted"/>
<evidence type="ECO:0000313" key="1">
    <source>
        <dbReference type="EMBL" id="MBK6266019.1"/>
    </source>
</evidence>
<dbReference type="Pfam" id="PF19891">
    <property type="entry name" value="DUF6364"/>
    <property type="match status" value="1"/>
</dbReference>
<dbReference type="EMBL" id="JAEQBW010000006">
    <property type="protein sequence ID" value="MBK6266019.1"/>
    <property type="molecule type" value="Genomic_DNA"/>
</dbReference>